<dbReference type="PANTHER" id="PTHR33377:SF30">
    <property type="entry name" value="OS07G0117000 PROTEIN"/>
    <property type="match status" value="1"/>
</dbReference>
<dbReference type="Proteomes" id="UP000324897">
    <property type="component" value="Chromosome 4"/>
</dbReference>
<comment type="caution">
    <text evidence="1">The sequence shown here is derived from an EMBL/GenBank/DDBJ whole genome shotgun (WGS) entry which is preliminary data.</text>
</comment>
<name>A0A5J9VWA3_9POAL</name>
<reference evidence="1 2" key="1">
    <citation type="journal article" date="2019" name="Sci. Rep.">
        <title>A high-quality genome of Eragrostis curvula grass provides insights into Poaceae evolution and supports new strategies to enhance forage quality.</title>
        <authorList>
            <person name="Carballo J."/>
            <person name="Santos B.A.C.M."/>
            <person name="Zappacosta D."/>
            <person name="Garbus I."/>
            <person name="Selva J.P."/>
            <person name="Gallo C.A."/>
            <person name="Diaz A."/>
            <person name="Albertini E."/>
            <person name="Caccamo M."/>
            <person name="Echenique V."/>
        </authorList>
    </citation>
    <scope>NUCLEOTIDE SEQUENCE [LARGE SCALE GENOMIC DNA]</scope>
    <source>
        <strain evidence="2">cv. Victoria</strain>
        <tissue evidence="1">Leaf</tissue>
    </source>
</reference>
<dbReference type="EMBL" id="RWGY01000007">
    <property type="protein sequence ID" value="TVU39885.1"/>
    <property type="molecule type" value="Genomic_DNA"/>
</dbReference>
<evidence type="ECO:0000313" key="2">
    <source>
        <dbReference type="Proteomes" id="UP000324897"/>
    </source>
</evidence>
<protein>
    <submittedName>
        <fullName evidence="1">Uncharacterized protein</fullName>
    </submittedName>
</protein>
<dbReference type="AlphaFoldDB" id="A0A5J9VWA3"/>
<gene>
    <name evidence="1" type="ORF">EJB05_13329</name>
</gene>
<dbReference type="Gramene" id="TVU39885">
    <property type="protein sequence ID" value="TVU39885"/>
    <property type="gene ID" value="EJB05_13329"/>
</dbReference>
<keyword evidence="2" id="KW-1185">Reference proteome</keyword>
<sequence length="59" mass="6148">MAMFVAAILSDLTSRSISFLINKISGSSTAMTVEDALSSLQMLLLRAEVVVQEAEGGGS</sequence>
<feature type="non-terminal residue" evidence="1">
    <location>
        <position position="1"/>
    </location>
</feature>
<proteinExistence type="predicted"/>
<dbReference type="PANTHER" id="PTHR33377">
    <property type="entry name" value="OS10G0134700 PROTEIN-RELATED"/>
    <property type="match status" value="1"/>
</dbReference>
<evidence type="ECO:0000313" key="1">
    <source>
        <dbReference type="EMBL" id="TVU39885.1"/>
    </source>
</evidence>
<accession>A0A5J9VWA3</accession>
<organism evidence="1 2">
    <name type="scientific">Eragrostis curvula</name>
    <name type="common">weeping love grass</name>
    <dbReference type="NCBI Taxonomy" id="38414"/>
    <lineage>
        <taxon>Eukaryota</taxon>
        <taxon>Viridiplantae</taxon>
        <taxon>Streptophyta</taxon>
        <taxon>Embryophyta</taxon>
        <taxon>Tracheophyta</taxon>
        <taxon>Spermatophyta</taxon>
        <taxon>Magnoliopsida</taxon>
        <taxon>Liliopsida</taxon>
        <taxon>Poales</taxon>
        <taxon>Poaceae</taxon>
        <taxon>PACMAD clade</taxon>
        <taxon>Chloridoideae</taxon>
        <taxon>Eragrostideae</taxon>
        <taxon>Eragrostidinae</taxon>
        <taxon>Eragrostis</taxon>
    </lineage>
</organism>